<feature type="compositionally biased region" description="Basic and acidic residues" evidence="12">
    <location>
        <begin position="253"/>
        <end position="265"/>
    </location>
</feature>
<dbReference type="SMR" id="A0A1I7RK79"/>
<evidence type="ECO:0000256" key="5">
    <source>
        <dbReference type="ARBA" id="ARBA00022833"/>
    </source>
</evidence>
<evidence type="ECO:0000256" key="8">
    <source>
        <dbReference type="ARBA" id="ARBA00023157"/>
    </source>
</evidence>
<dbReference type="PROSITE" id="PS51670">
    <property type="entry name" value="SHKT"/>
    <property type="match status" value="1"/>
</dbReference>
<keyword evidence="11" id="KW-0732">Signal</keyword>
<dbReference type="PROSITE" id="PS51864">
    <property type="entry name" value="ASTACIN"/>
    <property type="match status" value="1"/>
</dbReference>
<comment type="cofactor">
    <cofactor evidence="10 11">
        <name>Zn(2+)</name>
        <dbReference type="ChEBI" id="CHEBI:29105"/>
    </cofactor>
    <text evidence="10 11">Binds 1 zinc ion per subunit.</text>
</comment>
<evidence type="ECO:0000313" key="16">
    <source>
        <dbReference type="EMBL" id="CAG9131439.1"/>
    </source>
</evidence>
<dbReference type="InterPro" id="IPR024079">
    <property type="entry name" value="MetalloPept_cat_dom_sf"/>
</dbReference>
<keyword evidence="8" id="KW-1015">Disulfide bond</keyword>
<evidence type="ECO:0000256" key="10">
    <source>
        <dbReference type="PROSITE-ProRule" id="PRU01211"/>
    </source>
</evidence>
<feature type="compositionally biased region" description="Polar residues" evidence="12">
    <location>
        <begin position="165"/>
        <end position="191"/>
    </location>
</feature>
<protein>
    <recommendedName>
        <fullName evidence="11">Metalloendopeptidase</fullName>
        <ecNumber evidence="11">3.4.24.-</ecNumber>
    </recommendedName>
</protein>
<feature type="region of interest" description="Disordered" evidence="12">
    <location>
        <begin position="23"/>
        <end position="293"/>
    </location>
</feature>
<organism evidence="17 19">
    <name type="scientific">Bursaphelenchus xylophilus</name>
    <name type="common">Pinewood nematode worm</name>
    <name type="synonym">Aphelenchoides xylophilus</name>
    <dbReference type="NCBI Taxonomy" id="6326"/>
    <lineage>
        <taxon>Eukaryota</taxon>
        <taxon>Metazoa</taxon>
        <taxon>Ecdysozoa</taxon>
        <taxon>Nematoda</taxon>
        <taxon>Chromadorea</taxon>
        <taxon>Rhabditida</taxon>
        <taxon>Tylenchina</taxon>
        <taxon>Tylenchomorpha</taxon>
        <taxon>Aphelenchoidea</taxon>
        <taxon>Aphelenchoididae</taxon>
        <taxon>Bursaphelenchus</taxon>
    </lineage>
</organism>
<dbReference type="SMART" id="SM00235">
    <property type="entry name" value="ZnMc"/>
    <property type="match status" value="1"/>
</dbReference>
<comment type="function">
    <text evidence="1">Metalloprotease.</text>
</comment>
<keyword evidence="2 10" id="KW-0645">Protease</keyword>
<evidence type="ECO:0000256" key="4">
    <source>
        <dbReference type="ARBA" id="ARBA00022801"/>
    </source>
</evidence>
<feature type="binding site" evidence="10">
    <location>
        <position position="566"/>
    </location>
    <ligand>
        <name>Zn(2+)</name>
        <dbReference type="ChEBI" id="CHEBI:29105"/>
        <note>catalytic</note>
    </ligand>
</feature>
<dbReference type="AlphaFoldDB" id="A0A1I7RK79"/>
<keyword evidence="3 10" id="KW-0479">Metal-binding</keyword>
<sequence length="708" mass="77921">MNEFFIFLIYLVSTTFSAPPGEAPDMSLGNAAAPGETPTDREARTSGTGTGLSLQKPDVGVGSADPSAIFRSAPSPPSPPFPESPQDSMPASIPASPAFSPAAEEPQPIAESAAATEPLPPPRSPILPVRHPEAPPILPFNPSAIPGPIGPDGGAGSAGPMANPDGQQGPQDGSNEQGSPQNTQPVEQSSPEDPAVQPALQPGQQTQRGMQERGPGGGPGGWGIADAERAGLIQGKDLDNSKEGSCSTCGPRNEFETPILERAKEQGVPNPAPGANPQQRPEEVVPQANKWPNPEPCDAIVDEFPSRRPPELAVKPDGYFKTAYKAPPPPPPRPFYRPHRKPKFGEITVEARDAIIETCRRIDCRTESLKAVEKYNEIHRTETDIQRIFNPFITPDQVHRRLAKIHKLKETLLDAAGLGEAVEPNNDGTFQDDILLTEGQTETMMLRLRQQAERNSRNKRAAIYVEQMPTNVWPPGQPIPVAFDSSLSDHERYDLKVALNSIESSTCIRFQHYTERPGSHHIYFVKVATPTFCGLSYIGKVSPANPIYLSFMCGDTVGVAIHEILHALGITHEHLRFDRDRYLHMEWDNINPQLYDYFAVADQTLYTTYGIPFDYSSIMLYGPFTGAVDHNRPAMRPVNDDGRKIQMMGQRKNLSERDVLLLNTMYCRPRDCIDQNVYCGLWALRKLCKDEPQSRWMQRHCKRSCGIC</sequence>
<reference evidence="19" key="1">
    <citation type="submission" date="2016-11" db="UniProtKB">
        <authorList>
            <consortium name="WormBaseParasite"/>
        </authorList>
    </citation>
    <scope>IDENTIFICATION</scope>
</reference>
<comment type="caution">
    <text evidence="9">Lacks conserved residue(s) required for the propagation of feature annotation.</text>
</comment>
<evidence type="ECO:0000256" key="7">
    <source>
        <dbReference type="ARBA" id="ARBA00023145"/>
    </source>
</evidence>
<dbReference type="EC" id="3.4.24.-" evidence="11"/>
<keyword evidence="6 10" id="KW-0482">Metalloprotease</keyword>
<dbReference type="Pfam" id="PF01400">
    <property type="entry name" value="Astacin"/>
    <property type="match status" value="1"/>
</dbReference>
<dbReference type="GO" id="GO:0008270">
    <property type="term" value="F:zinc ion binding"/>
    <property type="evidence" value="ECO:0007669"/>
    <property type="project" value="UniProtKB-UniRule"/>
</dbReference>
<dbReference type="InterPro" id="IPR006026">
    <property type="entry name" value="Peptidase_Metallo"/>
</dbReference>
<dbReference type="PANTHER" id="PTHR10127">
    <property type="entry name" value="DISCOIDIN, CUB, EGF, LAMININ , AND ZINC METALLOPROTEASE DOMAIN CONTAINING"/>
    <property type="match status" value="1"/>
</dbReference>
<evidence type="ECO:0000256" key="9">
    <source>
        <dbReference type="PROSITE-ProRule" id="PRU01005"/>
    </source>
</evidence>
<keyword evidence="7" id="KW-0865">Zymogen</keyword>
<evidence type="ECO:0000259" key="14">
    <source>
        <dbReference type="PROSITE" id="PS51864"/>
    </source>
</evidence>
<evidence type="ECO:0000313" key="17">
    <source>
        <dbReference type="Proteomes" id="UP000095284"/>
    </source>
</evidence>
<dbReference type="EMBL" id="CAJFDI010000006">
    <property type="protein sequence ID" value="CAD5235207.1"/>
    <property type="molecule type" value="Genomic_DNA"/>
</dbReference>
<feature type="compositionally biased region" description="Low complexity" evidence="12">
    <location>
        <begin position="84"/>
        <end position="103"/>
    </location>
</feature>
<dbReference type="eggNOG" id="KOG3714">
    <property type="taxonomic scope" value="Eukaryota"/>
</dbReference>
<dbReference type="GO" id="GO:0004222">
    <property type="term" value="F:metalloendopeptidase activity"/>
    <property type="evidence" value="ECO:0007669"/>
    <property type="project" value="UniProtKB-UniRule"/>
</dbReference>
<evidence type="ECO:0000313" key="15">
    <source>
        <dbReference type="EMBL" id="CAD5235207.1"/>
    </source>
</evidence>
<keyword evidence="4 10" id="KW-0378">Hydrolase</keyword>
<feature type="binding site" evidence="10">
    <location>
        <position position="572"/>
    </location>
    <ligand>
        <name>Zn(2+)</name>
        <dbReference type="ChEBI" id="CHEBI:29105"/>
        <note>catalytic</note>
    </ligand>
</feature>
<dbReference type="GO" id="GO:0006508">
    <property type="term" value="P:proteolysis"/>
    <property type="evidence" value="ECO:0007669"/>
    <property type="project" value="UniProtKB-KW"/>
</dbReference>
<dbReference type="InterPro" id="IPR003582">
    <property type="entry name" value="ShKT_dom"/>
</dbReference>
<dbReference type="Proteomes" id="UP000659654">
    <property type="component" value="Unassembled WGS sequence"/>
</dbReference>
<dbReference type="InterPro" id="IPR001506">
    <property type="entry name" value="Peptidase_M12A"/>
</dbReference>
<dbReference type="Proteomes" id="UP000095284">
    <property type="component" value="Unplaced"/>
</dbReference>
<proteinExistence type="predicted"/>
<keyword evidence="5 10" id="KW-0862">Zinc</keyword>
<feature type="chain" id="PRO_5035483903" description="Metalloendopeptidase" evidence="11">
    <location>
        <begin position="18"/>
        <end position="708"/>
    </location>
</feature>
<dbReference type="CDD" id="cd04280">
    <property type="entry name" value="ZnMc_astacin_like"/>
    <property type="match status" value="1"/>
</dbReference>
<name>A0A1I7RK79_BURXY</name>
<accession>A0A1I7RK79</accession>
<dbReference type="PANTHER" id="PTHR10127:SF802">
    <property type="entry name" value="ZINC METALLOPROTEINASE NAS-10"/>
    <property type="match status" value="1"/>
</dbReference>
<evidence type="ECO:0000313" key="18">
    <source>
        <dbReference type="Proteomes" id="UP000659654"/>
    </source>
</evidence>
<feature type="domain" description="Peptidase M12A" evidence="14">
    <location>
        <begin position="461"/>
        <end position="668"/>
    </location>
</feature>
<evidence type="ECO:0000313" key="19">
    <source>
        <dbReference type="WBParaSite" id="BXY_0111200.1"/>
    </source>
</evidence>
<dbReference type="Gene3D" id="3.40.390.10">
    <property type="entry name" value="Collagenase (Catalytic Domain)"/>
    <property type="match status" value="1"/>
</dbReference>
<evidence type="ECO:0000256" key="1">
    <source>
        <dbReference type="ARBA" id="ARBA00002657"/>
    </source>
</evidence>
<evidence type="ECO:0000259" key="13">
    <source>
        <dbReference type="PROSITE" id="PS51670"/>
    </source>
</evidence>
<dbReference type="WBParaSite" id="BXY_0111200.1">
    <property type="protein sequence ID" value="BXY_0111200.1"/>
    <property type="gene ID" value="BXY_0111200"/>
</dbReference>
<evidence type="ECO:0000256" key="12">
    <source>
        <dbReference type="SAM" id="MobiDB-lite"/>
    </source>
</evidence>
<dbReference type="InterPro" id="IPR034035">
    <property type="entry name" value="Astacin-like_dom"/>
</dbReference>
<dbReference type="SUPFAM" id="SSF55486">
    <property type="entry name" value="Metalloproteases ('zincins'), catalytic domain"/>
    <property type="match status" value="1"/>
</dbReference>
<feature type="binding site" evidence="10">
    <location>
        <position position="562"/>
    </location>
    <ligand>
        <name>Zn(2+)</name>
        <dbReference type="ChEBI" id="CHEBI:29105"/>
        <note>catalytic</note>
    </ligand>
</feature>
<dbReference type="EMBL" id="CAJFCV020000006">
    <property type="protein sequence ID" value="CAG9131439.1"/>
    <property type="molecule type" value="Genomic_DNA"/>
</dbReference>
<dbReference type="Pfam" id="PF01549">
    <property type="entry name" value="ShK"/>
    <property type="match status" value="1"/>
</dbReference>
<feature type="signal peptide" evidence="11">
    <location>
        <begin position="1"/>
        <end position="17"/>
    </location>
</feature>
<feature type="compositionally biased region" description="Gly residues" evidence="12">
    <location>
        <begin position="214"/>
        <end position="223"/>
    </location>
</feature>
<dbReference type="SMART" id="SM00254">
    <property type="entry name" value="ShKT"/>
    <property type="match status" value="1"/>
</dbReference>
<dbReference type="PRINTS" id="PR00480">
    <property type="entry name" value="ASTACIN"/>
</dbReference>
<reference evidence="16" key="2">
    <citation type="submission" date="2020-08" db="EMBL/GenBank/DDBJ databases">
        <authorList>
            <person name="Kikuchi T."/>
        </authorList>
    </citation>
    <scope>NUCLEOTIDE SEQUENCE</scope>
    <source>
        <strain evidence="15">Ka4C1</strain>
    </source>
</reference>
<feature type="compositionally biased region" description="Pro residues" evidence="12">
    <location>
        <begin position="74"/>
        <end position="83"/>
    </location>
</feature>
<dbReference type="Proteomes" id="UP000582659">
    <property type="component" value="Unassembled WGS sequence"/>
</dbReference>
<dbReference type="OrthoDB" id="291007at2759"/>
<feature type="domain" description="ShKT" evidence="13">
    <location>
        <begin position="672"/>
        <end position="708"/>
    </location>
</feature>
<gene>
    <name evidence="15" type="ORF">BXYJ_LOCUS15298</name>
</gene>
<feature type="active site" evidence="10">
    <location>
        <position position="563"/>
    </location>
</feature>
<evidence type="ECO:0000256" key="3">
    <source>
        <dbReference type="ARBA" id="ARBA00022723"/>
    </source>
</evidence>
<evidence type="ECO:0000256" key="2">
    <source>
        <dbReference type="ARBA" id="ARBA00022670"/>
    </source>
</evidence>
<keyword evidence="18" id="KW-1185">Reference proteome</keyword>
<evidence type="ECO:0000256" key="6">
    <source>
        <dbReference type="ARBA" id="ARBA00023049"/>
    </source>
</evidence>
<evidence type="ECO:0000256" key="11">
    <source>
        <dbReference type="RuleBase" id="RU361183"/>
    </source>
</evidence>